<name>A0A7S4GIQ4_9EUGL</name>
<evidence type="ECO:0000313" key="2">
    <source>
        <dbReference type="EMBL" id="CAE0838251.1"/>
    </source>
</evidence>
<dbReference type="PANTHER" id="PTHR45229:SF3">
    <property type="entry name" value="BIODEGRADATIVE ARGININE DECARBOXYLASE"/>
    <property type="match status" value="1"/>
</dbReference>
<sequence length="1023" mass="116213">MTAKHSPDEVEWLCDKKVPELVNDIMYAMLEAKPNDIHLHLAKWAVHRLDTAQLNELQRAMAFAPAQGASSRQLQKSSQLMNGGDPFGRGSFANLPPSKYTSKNPIRAIAQNVQPSPPKTPNRLMMRNRSQSFVDATNKLPDFEQATLDWYYAYAQRPMFWHNLERYIRMQDPSARDTLQVLEAFEMFHSYPGPGKMEELQGYIDDFARRRTEALELVSEVVDTLSRPPRLNEKREFDVLVVGGDDLNSEIWFSEMVETQDPNAEVSFGLVLVSTFAEALTALLMNGSIQAVIVVDEVIPTDKIDSHICEHICAYSYLVDRPRERARQGKPHEVVTHLIAAIKAIRTEIDVYLVSERPLYDSDLSENVRRVFFARDDFYGELSAALLGQIEKRAHTPFFTALQTYAARPIGVFHAMAISRGSSLLKSNWLNNFMNFYGMNIFRAESSATCGGLDSLLDPTGSIKNAQKRAAEAYGSQYTYFVTNGTSTANKIVLQTLLAPNDIVLLDRDCHKSHHYGIIMTGALPAYLDAYPLHEYAMYGAVSLRDIKKKLFEYKRCGKLHKVKLIVLTNCTFDGIVYNVQGVMEQCLAIKPDLCFLWDEAWYAYASFHPILKRRTGMGAANRLLANMQTDFFKDASKEFWRSYGDLMESNDAAAHEQLLDVRLYPKPKEAVLRVYVTQSTHKSLTAFRQGSMIHVFDQIFQGGTKTSFKEAYYTHTSTSPNYQILASLDVGRAQMQLEGFEFTMDMLGHAMYLRHHIGGAKHLQKWIRFLDVCDLIPAEFRKAHGKNYFNNDTKQVHRFEDAWLSEDEFVLDPTRLTLYTGQTGINGNDFKVHWLMNKCDIQVNKTSRNSVLFQTNIGTTFSSTTFLIQSLSKCMYQFQKEHIASGGHLSSVWRAAVDGLTKNHALLPDFTEFHASFRPKDTLGNEGSIRDAFYLAFDESNCEFFSVAQARKKVEVDGEVLTGTTFIIPYPPGFPIIMPGQIISVDILDYMQKLDVTEIHGYNPVQGLRVFKQEVLANYKSF</sequence>
<dbReference type="SUPFAM" id="SSF53383">
    <property type="entry name" value="PLP-dependent transferases"/>
    <property type="match status" value="1"/>
</dbReference>
<dbReference type="GO" id="GO:0006527">
    <property type="term" value="P:L-arginine catabolic process"/>
    <property type="evidence" value="ECO:0007669"/>
    <property type="project" value="TreeGrafter"/>
</dbReference>
<dbReference type="GO" id="GO:0005829">
    <property type="term" value="C:cytosol"/>
    <property type="evidence" value="ECO:0007669"/>
    <property type="project" value="TreeGrafter"/>
</dbReference>
<dbReference type="InterPro" id="IPR015424">
    <property type="entry name" value="PyrdxlP-dep_Trfase"/>
</dbReference>
<dbReference type="PANTHER" id="PTHR45229">
    <property type="entry name" value="CONSTITUTIVE ORNITHINE DECARBOXYLASE"/>
    <property type="match status" value="1"/>
</dbReference>
<reference evidence="2" key="1">
    <citation type="submission" date="2021-01" db="EMBL/GenBank/DDBJ databases">
        <authorList>
            <person name="Corre E."/>
            <person name="Pelletier E."/>
            <person name="Niang G."/>
            <person name="Scheremetjew M."/>
            <person name="Finn R."/>
            <person name="Kale V."/>
            <person name="Holt S."/>
            <person name="Cochrane G."/>
            <person name="Meng A."/>
            <person name="Brown T."/>
            <person name="Cohen L."/>
        </authorList>
    </citation>
    <scope>NUCLEOTIDE SEQUENCE</scope>
    <source>
        <strain evidence="2">CCMP1594</strain>
    </source>
</reference>
<dbReference type="InterPro" id="IPR015421">
    <property type="entry name" value="PyrdxlP-dep_Trfase_major"/>
</dbReference>
<dbReference type="Gene3D" id="3.40.640.10">
    <property type="entry name" value="Type I PLP-dependent aspartate aminotransferase-like (Major domain)"/>
    <property type="match status" value="1"/>
</dbReference>
<gene>
    <name evidence="2" type="ORF">EGYM00163_LOCUS49623</name>
</gene>
<dbReference type="InterPro" id="IPR011193">
    <property type="entry name" value="Orn/lys/arg_de-COase"/>
</dbReference>
<proteinExistence type="predicted"/>
<dbReference type="GO" id="GO:0030170">
    <property type="term" value="F:pyridoxal phosphate binding"/>
    <property type="evidence" value="ECO:0007669"/>
    <property type="project" value="TreeGrafter"/>
</dbReference>
<feature type="domain" description="Orn/Lys/Arg decarboxylases family 1 pyridoxal-P attachment site" evidence="1">
    <location>
        <begin position="674"/>
        <end position="860"/>
    </location>
</feature>
<evidence type="ECO:0000259" key="1">
    <source>
        <dbReference type="Pfam" id="PF01276"/>
    </source>
</evidence>
<dbReference type="InterPro" id="IPR000310">
    <property type="entry name" value="Orn/Lys/Arg_deCO2ase_major_dom"/>
</dbReference>
<protein>
    <recommendedName>
        <fullName evidence="1">Orn/Lys/Arg decarboxylases family 1 pyridoxal-P attachment site domain-containing protein</fullName>
    </recommendedName>
</protein>
<dbReference type="EMBL" id="HBJA01144095">
    <property type="protein sequence ID" value="CAE0838251.1"/>
    <property type="molecule type" value="Transcribed_RNA"/>
</dbReference>
<dbReference type="Gene3D" id="3.90.100.10">
    <property type="entry name" value="Orn/Lys/Arg decarboxylase, C-terminal domain"/>
    <property type="match status" value="1"/>
</dbReference>
<dbReference type="AlphaFoldDB" id="A0A7S4GIQ4"/>
<accession>A0A7S4GIQ4</accession>
<dbReference type="GO" id="GO:0008792">
    <property type="term" value="F:arginine decarboxylase activity"/>
    <property type="evidence" value="ECO:0007669"/>
    <property type="project" value="TreeGrafter"/>
</dbReference>
<feature type="domain" description="Orn/Lys/Arg decarboxylases family 1 pyridoxal-P attachment site" evidence="1">
    <location>
        <begin position="396"/>
        <end position="621"/>
    </location>
</feature>
<organism evidence="2">
    <name type="scientific">Eutreptiella gymnastica</name>
    <dbReference type="NCBI Taxonomy" id="73025"/>
    <lineage>
        <taxon>Eukaryota</taxon>
        <taxon>Discoba</taxon>
        <taxon>Euglenozoa</taxon>
        <taxon>Euglenida</taxon>
        <taxon>Spirocuta</taxon>
        <taxon>Euglenophyceae</taxon>
        <taxon>Eutreptiales</taxon>
        <taxon>Eutreptiaceae</taxon>
        <taxon>Eutreptiella</taxon>
    </lineage>
</organism>
<dbReference type="Pfam" id="PF01276">
    <property type="entry name" value="OKR_DC_1"/>
    <property type="match status" value="2"/>
</dbReference>